<accession>A0ABP3PS38</accession>
<proteinExistence type="predicted"/>
<protein>
    <submittedName>
        <fullName evidence="2">Uncharacterized protein</fullName>
    </submittedName>
</protein>
<gene>
    <name evidence="2" type="ORF">GCM10010390_91360</name>
</gene>
<dbReference type="EMBL" id="BAAABZ010000092">
    <property type="protein sequence ID" value="GAA0573962.1"/>
    <property type="molecule type" value="Genomic_DNA"/>
</dbReference>
<evidence type="ECO:0000256" key="1">
    <source>
        <dbReference type="SAM" id="MobiDB-lite"/>
    </source>
</evidence>
<feature type="region of interest" description="Disordered" evidence="1">
    <location>
        <begin position="236"/>
        <end position="264"/>
    </location>
</feature>
<dbReference type="RefSeq" id="WP_346161660.1">
    <property type="nucleotide sequence ID" value="NZ_BAAABZ010000092.1"/>
</dbReference>
<dbReference type="Proteomes" id="UP001501576">
    <property type="component" value="Unassembled WGS sequence"/>
</dbReference>
<evidence type="ECO:0000313" key="2">
    <source>
        <dbReference type="EMBL" id="GAA0573962.1"/>
    </source>
</evidence>
<feature type="region of interest" description="Disordered" evidence="1">
    <location>
        <begin position="1"/>
        <end position="23"/>
    </location>
</feature>
<comment type="caution">
    <text evidence="2">The sequence shown here is derived from an EMBL/GenBank/DDBJ whole genome shotgun (WGS) entry which is preliminary data.</text>
</comment>
<reference evidence="3" key="1">
    <citation type="journal article" date="2019" name="Int. J. Syst. Evol. Microbiol.">
        <title>The Global Catalogue of Microorganisms (GCM) 10K type strain sequencing project: providing services to taxonomists for standard genome sequencing and annotation.</title>
        <authorList>
            <consortium name="The Broad Institute Genomics Platform"/>
            <consortium name="The Broad Institute Genome Sequencing Center for Infectious Disease"/>
            <person name="Wu L."/>
            <person name="Ma J."/>
        </authorList>
    </citation>
    <scope>NUCLEOTIDE SEQUENCE [LARGE SCALE GENOMIC DNA]</scope>
    <source>
        <strain evidence="3">JCM 5052</strain>
    </source>
</reference>
<evidence type="ECO:0000313" key="3">
    <source>
        <dbReference type="Proteomes" id="UP001501576"/>
    </source>
</evidence>
<organism evidence="2 3">
    <name type="scientific">Streptomyces mordarskii</name>
    <dbReference type="NCBI Taxonomy" id="1226758"/>
    <lineage>
        <taxon>Bacteria</taxon>
        <taxon>Bacillati</taxon>
        <taxon>Actinomycetota</taxon>
        <taxon>Actinomycetes</taxon>
        <taxon>Kitasatosporales</taxon>
        <taxon>Streptomycetaceae</taxon>
        <taxon>Streptomyces</taxon>
    </lineage>
</organism>
<feature type="compositionally biased region" description="Basic and acidic residues" evidence="1">
    <location>
        <begin position="236"/>
        <end position="256"/>
    </location>
</feature>
<sequence length="264" mass="28758">MTDVAETPPSAPAPDEPSTLSPRDESRVALAVNFCNLADRALKSVSVDPDAAPGALLRAALDLQQQIDKLVTSAVVAERERGTTWDQIGAAASMTRQSAHEKWYKDVRAWAALGRTARPSKSSYATTLEYAAVVDQRYAIVHPSRPQAVTSGLDVVRFPGSQAYEDSLRARGSALHSQFRELSKAVTELDEERHALKGGGSANDSRLAENRLRHAVTYDKIADVYEQLVTAEPALADEHRAEAESHRATAQNDRKYAALLRQQG</sequence>
<name>A0ABP3PS38_9ACTN</name>
<keyword evidence="3" id="KW-1185">Reference proteome</keyword>